<dbReference type="PANTHER" id="PTHR43065:SF10">
    <property type="entry name" value="PEROXIDE STRESS-ACTIVATED HISTIDINE KINASE MAK3"/>
    <property type="match status" value="1"/>
</dbReference>
<evidence type="ECO:0000256" key="5">
    <source>
        <dbReference type="ARBA" id="ARBA00022840"/>
    </source>
</evidence>
<keyword evidence="4" id="KW-0418">Kinase</keyword>
<dbReference type="InterPro" id="IPR005467">
    <property type="entry name" value="His_kinase_dom"/>
</dbReference>
<dbReference type="GO" id="GO:0005524">
    <property type="term" value="F:ATP binding"/>
    <property type="evidence" value="ECO:0007669"/>
    <property type="project" value="UniProtKB-KW"/>
</dbReference>
<keyword evidence="2" id="KW-0808">Transferase</keyword>
<dbReference type="InterPro" id="IPR036097">
    <property type="entry name" value="HisK_dim/P_sf"/>
</dbReference>
<proteinExistence type="predicted"/>
<organism evidence="8">
    <name type="scientific">marine sediment metagenome</name>
    <dbReference type="NCBI Taxonomy" id="412755"/>
    <lineage>
        <taxon>unclassified sequences</taxon>
        <taxon>metagenomes</taxon>
        <taxon>ecological metagenomes</taxon>
    </lineage>
</organism>
<feature type="domain" description="Histidine kinase" evidence="7">
    <location>
        <begin position="126"/>
        <end position="245"/>
    </location>
</feature>
<dbReference type="Gene3D" id="3.30.565.10">
    <property type="entry name" value="Histidine kinase-like ATPase, C-terminal domain"/>
    <property type="match status" value="1"/>
</dbReference>
<comment type="caution">
    <text evidence="8">The sequence shown here is derived from an EMBL/GenBank/DDBJ whole genome shotgun (WGS) entry which is preliminary data.</text>
</comment>
<name>X1JM41_9ZZZZ</name>
<dbReference type="Gene3D" id="1.10.287.130">
    <property type="match status" value="1"/>
</dbReference>
<evidence type="ECO:0000313" key="8">
    <source>
        <dbReference type="EMBL" id="GAH82495.1"/>
    </source>
</evidence>
<dbReference type="SMART" id="SM00388">
    <property type="entry name" value="HisKA"/>
    <property type="match status" value="1"/>
</dbReference>
<dbReference type="PROSITE" id="PS50109">
    <property type="entry name" value="HIS_KIN"/>
    <property type="match status" value="1"/>
</dbReference>
<dbReference type="SUPFAM" id="SSF47384">
    <property type="entry name" value="Homodimeric domain of signal transducing histidine kinase"/>
    <property type="match status" value="1"/>
</dbReference>
<dbReference type="Pfam" id="PF00512">
    <property type="entry name" value="HisKA"/>
    <property type="match status" value="1"/>
</dbReference>
<dbReference type="AlphaFoldDB" id="X1JM41"/>
<dbReference type="InterPro" id="IPR003661">
    <property type="entry name" value="HisK_dim/P_dom"/>
</dbReference>
<dbReference type="CDD" id="cd00082">
    <property type="entry name" value="HisKA"/>
    <property type="match status" value="1"/>
</dbReference>
<keyword evidence="3" id="KW-0547">Nucleotide-binding</keyword>
<feature type="non-terminal residue" evidence="8">
    <location>
        <position position="245"/>
    </location>
</feature>
<dbReference type="EMBL" id="BARU01038243">
    <property type="protein sequence ID" value="GAH82495.1"/>
    <property type="molecule type" value="Genomic_DNA"/>
</dbReference>
<evidence type="ECO:0000256" key="2">
    <source>
        <dbReference type="ARBA" id="ARBA00022679"/>
    </source>
</evidence>
<reference evidence="8" key="1">
    <citation type="journal article" date="2014" name="Front. Microbiol.">
        <title>High frequency of phylogenetically diverse reductive dehalogenase-homologous genes in deep subseafloor sedimentary metagenomes.</title>
        <authorList>
            <person name="Kawai M."/>
            <person name="Futagami T."/>
            <person name="Toyoda A."/>
            <person name="Takaki Y."/>
            <person name="Nishi S."/>
            <person name="Hori S."/>
            <person name="Arai W."/>
            <person name="Tsubouchi T."/>
            <person name="Morono Y."/>
            <person name="Uchiyama I."/>
            <person name="Ito T."/>
            <person name="Fujiyama A."/>
            <person name="Inagaki F."/>
            <person name="Takami H."/>
        </authorList>
    </citation>
    <scope>NUCLEOTIDE SEQUENCE</scope>
    <source>
        <strain evidence="8">Expedition CK06-06</strain>
    </source>
</reference>
<feature type="non-terminal residue" evidence="8">
    <location>
        <position position="1"/>
    </location>
</feature>
<dbReference type="InterPro" id="IPR036890">
    <property type="entry name" value="HATPase_C_sf"/>
</dbReference>
<keyword evidence="6" id="KW-0902">Two-component regulatory system</keyword>
<dbReference type="PANTHER" id="PTHR43065">
    <property type="entry name" value="SENSOR HISTIDINE KINASE"/>
    <property type="match status" value="1"/>
</dbReference>
<gene>
    <name evidence="8" type="ORF">S03H2_59469</name>
</gene>
<evidence type="ECO:0000256" key="3">
    <source>
        <dbReference type="ARBA" id="ARBA00022741"/>
    </source>
</evidence>
<evidence type="ECO:0000256" key="4">
    <source>
        <dbReference type="ARBA" id="ARBA00022777"/>
    </source>
</evidence>
<dbReference type="GO" id="GO:0000155">
    <property type="term" value="F:phosphorelay sensor kinase activity"/>
    <property type="evidence" value="ECO:0007669"/>
    <property type="project" value="InterPro"/>
</dbReference>
<evidence type="ECO:0000256" key="6">
    <source>
        <dbReference type="ARBA" id="ARBA00023012"/>
    </source>
</evidence>
<evidence type="ECO:0000256" key="1">
    <source>
        <dbReference type="ARBA" id="ARBA00022553"/>
    </source>
</evidence>
<sequence>AILNAQDYVDWLFEQLDVDFELSQTKLFPLLSNNKAVGAIAFELRYPGDAELYREQFSVVTSIVGAILDMAFASAERQRFAEQFAQFLSKPGDTGYKPAVESPTKQTQQPLAKNDPLLALAEMAACAAHELNNPLSVISGRAQLLAGAESDAEKKRILEQIQENAKELSAIIDDLMAFAEPVQPRPTQTDVRQMLDEAIQLTSMKTNAENIDAQVEVAENVGNVFVDSGQVVSAIANVISNSVES</sequence>
<protein>
    <recommendedName>
        <fullName evidence="7">Histidine kinase domain-containing protein</fullName>
    </recommendedName>
</protein>
<accession>X1JM41</accession>
<keyword evidence="5" id="KW-0067">ATP-binding</keyword>
<evidence type="ECO:0000259" key="7">
    <source>
        <dbReference type="PROSITE" id="PS50109"/>
    </source>
</evidence>
<keyword evidence="1" id="KW-0597">Phosphoprotein</keyword>